<keyword evidence="2" id="KW-1185">Reference proteome</keyword>
<comment type="caution">
    <text evidence="1">The sequence shown here is derived from an EMBL/GenBank/DDBJ whole genome shotgun (WGS) entry which is preliminary data.</text>
</comment>
<evidence type="ECO:0000313" key="2">
    <source>
        <dbReference type="Proteomes" id="UP001239111"/>
    </source>
</evidence>
<reference evidence="1" key="1">
    <citation type="submission" date="2023-04" db="EMBL/GenBank/DDBJ databases">
        <title>A chromosome-level genome assembly of the parasitoid wasp Eretmocerus hayati.</title>
        <authorList>
            <person name="Zhong Y."/>
            <person name="Liu S."/>
            <person name="Liu Y."/>
        </authorList>
    </citation>
    <scope>NUCLEOTIDE SEQUENCE</scope>
    <source>
        <strain evidence="1">ZJU_SS_LIU_2023</strain>
    </source>
</reference>
<protein>
    <submittedName>
        <fullName evidence="1">Uncharacterized protein</fullName>
    </submittedName>
</protein>
<dbReference type="Proteomes" id="UP001239111">
    <property type="component" value="Chromosome 2"/>
</dbReference>
<name>A0ACC2NY16_9HYME</name>
<sequence>MPETNLPQTHHPERATHSSPPLPASSVGPSHPFRNQARYVYAPGEMNCNIFATSKSPENSALLMNAMPPRSPVFRRFKLRRAGVGSLYMPTSYDQRAEGTQEPDQTPSKTQSVSESSGIKDNISYLSHLKIKVLSFVNDKHARYFQSNPLQLILRSNCRGPSLAGDYEIC</sequence>
<gene>
    <name evidence="1" type="ORF">QAD02_011950</name>
</gene>
<proteinExistence type="predicted"/>
<dbReference type="EMBL" id="CM056742">
    <property type="protein sequence ID" value="KAJ8676164.1"/>
    <property type="molecule type" value="Genomic_DNA"/>
</dbReference>
<accession>A0ACC2NY16</accession>
<evidence type="ECO:0000313" key="1">
    <source>
        <dbReference type="EMBL" id="KAJ8676164.1"/>
    </source>
</evidence>
<organism evidence="1 2">
    <name type="scientific">Eretmocerus hayati</name>
    <dbReference type="NCBI Taxonomy" id="131215"/>
    <lineage>
        <taxon>Eukaryota</taxon>
        <taxon>Metazoa</taxon>
        <taxon>Ecdysozoa</taxon>
        <taxon>Arthropoda</taxon>
        <taxon>Hexapoda</taxon>
        <taxon>Insecta</taxon>
        <taxon>Pterygota</taxon>
        <taxon>Neoptera</taxon>
        <taxon>Endopterygota</taxon>
        <taxon>Hymenoptera</taxon>
        <taxon>Apocrita</taxon>
        <taxon>Proctotrupomorpha</taxon>
        <taxon>Chalcidoidea</taxon>
        <taxon>Aphelinidae</taxon>
        <taxon>Aphelininae</taxon>
        <taxon>Eretmocerus</taxon>
    </lineage>
</organism>